<evidence type="ECO:0000313" key="3">
    <source>
        <dbReference type="EMBL" id="KAF9955403.1"/>
    </source>
</evidence>
<comment type="caution">
    <text evidence="3">The sequence shown here is derived from an EMBL/GenBank/DDBJ whole genome shotgun (WGS) entry which is preliminary data.</text>
</comment>
<evidence type="ECO:0000256" key="1">
    <source>
        <dbReference type="SAM" id="MobiDB-lite"/>
    </source>
</evidence>
<evidence type="ECO:0000259" key="2">
    <source>
        <dbReference type="PROSITE" id="PS50280"/>
    </source>
</evidence>
<dbReference type="Gene3D" id="1.25.40.10">
    <property type="entry name" value="Tetratricopeptide repeat domain"/>
    <property type="match status" value="1"/>
</dbReference>
<evidence type="ECO:0000313" key="4">
    <source>
        <dbReference type="Proteomes" id="UP000749646"/>
    </source>
</evidence>
<feature type="domain" description="SET" evidence="2">
    <location>
        <begin position="45"/>
        <end position="182"/>
    </location>
</feature>
<dbReference type="Pfam" id="PF00856">
    <property type="entry name" value="SET"/>
    <property type="match status" value="1"/>
</dbReference>
<dbReference type="InterPro" id="IPR001214">
    <property type="entry name" value="SET_dom"/>
</dbReference>
<dbReference type="Gene3D" id="2.170.270.10">
    <property type="entry name" value="SET domain"/>
    <property type="match status" value="1"/>
</dbReference>
<dbReference type="InterPro" id="IPR046341">
    <property type="entry name" value="SET_dom_sf"/>
</dbReference>
<gene>
    <name evidence="3" type="ORF">BGZ65_003411</name>
</gene>
<name>A0A9P6LZG8_9FUNG</name>
<dbReference type="PANTHER" id="PTHR47332">
    <property type="entry name" value="SET DOMAIN-CONTAINING PROTEIN 5"/>
    <property type="match status" value="1"/>
</dbReference>
<feature type="compositionally biased region" description="Basic and acidic residues" evidence="1">
    <location>
        <begin position="1"/>
        <end position="12"/>
    </location>
</feature>
<dbReference type="OrthoDB" id="265717at2759"/>
<protein>
    <recommendedName>
        <fullName evidence="2">SET domain-containing protein</fullName>
    </recommendedName>
</protein>
<dbReference type="Proteomes" id="UP000749646">
    <property type="component" value="Unassembled WGS sequence"/>
</dbReference>
<dbReference type="SUPFAM" id="SSF82199">
    <property type="entry name" value="SET domain"/>
    <property type="match status" value="1"/>
</dbReference>
<feature type="region of interest" description="Disordered" evidence="1">
    <location>
        <begin position="1"/>
        <end position="43"/>
    </location>
</feature>
<keyword evidence="4" id="KW-1185">Reference proteome</keyword>
<dbReference type="EMBL" id="JAAAHW010006760">
    <property type="protein sequence ID" value="KAF9955403.1"/>
    <property type="molecule type" value="Genomic_DNA"/>
</dbReference>
<dbReference type="PANTHER" id="PTHR47332:SF4">
    <property type="entry name" value="SET DOMAIN-CONTAINING PROTEIN 5"/>
    <property type="match status" value="1"/>
</dbReference>
<sequence length="330" mass="37150">MKVPRRGEDPSPRKQGRVYPPSRVASPRPRHFQNHPPKTSASMEESLYIVKDIPTLGKGMFATQDIKRGTCIISESPLVYVSKNDSFETVQAIQALSNKNKKGFFALHNSFPELPLGFGIVKTNGLPLGQDPARGAVYRVISRINHSCTPNVTHAWNSKTKKEYIHAIEDIPAGAEIMTSYISLLMKRADRQASLKHSFRFKCHCSLCIATTAISKDYDIAVPRINECKDLIIQYAIKNPRKALGHVREGLALLDKFSNRGKMNFYFDAFQICAIFSNYDLAKKWAELYLEEYRVEEGVTGSQYEQFVEFSQNPKSFEQAGAAFIDLSSA</sequence>
<dbReference type="PROSITE" id="PS50280">
    <property type="entry name" value="SET"/>
    <property type="match status" value="1"/>
</dbReference>
<dbReference type="InterPro" id="IPR053185">
    <property type="entry name" value="SET_domain_protein"/>
</dbReference>
<accession>A0A9P6LZG8</accession>
<proteinExistence type="predicted"/>
<dbReference type="InterPro" id="IPR011990">
    <property type="entry name" value="TPR-like_helical_dom_sf"/>
</dbReference>
<dbReference type="AlphaFoldDB" id="A0A9P6LZG8"/>
<dbReference type="CDD" id="cd20071">
    <property type="entry name" value="SET_SMYD"/>
    <property type="match status" value="1"/>
</dbReference>
<reference evidence="3" key="1">
    <citation type="journal article" date="2020" name="Fungal Divers.">
        <title>Resolving the Mortierellaceae phylogeny through synthesis of multi-gene phylogenetics and phylogenomics.</title>
        <authorList>
            <person name="Vandepol N."/>
            <person name="Liber J."/>
            <person name="Desiro A."/>
            <person name="Na H."/>
            <person name="Kennedy M."/>
            <person name="Barry K."/>
            <person name="Grigoriev I.V."/>
            <person name="Miller A.N."/>
            <person name="O'Donnell K."/>
            <person name="Stajich J.E."/>
            <person name="Bonito G."/>
        </authorList>
    </citation>
    <scope>NUCLEOTIDE SEQUENCE</scope>
    <source>
        <strain evidence="3">MES-2147</strain>
    </source>
</reference>
<dbReference type="SMART" id="SM00317">
    <property type="entry name" value="SET"/>
    <property type="match status" value="1"/>
</dbReference>
<organism evidence="3 4">
    <name type="scientific">Modicella reniformis</name>
    <dbReference type="NCBI Taxonomy" id="1440133"/>
    <lineage>
        <taxon>Eukaryota</taxon>
        <taxon>Fungi</taxon>
        <taxon>Fungi incertae sedis</taxon>
        <taxon>Mucoromycota</taxon>
        <taxon>Mortierellomycotina</taxon>
        <taxon>Mortierellomycetes</taxon>
        <taxon>Mortierellales</taxon>
        <taxon>Mortierellaceae</taxon>
        <taxon>Modicella</taxon>
    </lineage>
</organism>